<keyword evidence="1" id="KW-0472">Membrane</keyword>
<dbReference type="RefSeq" id="WP_002558115.1">
    <property type="nucleotide sequence ID" value="NZ_CABJFV010000010.1"/>
</dbReference>
<dbReference type="SUPFAM" id="SSF58104">
    <property type="entry name" value="Methyl-accepting chemotaxis protein (MCP) signaling domain"/>
    <property type="match status" value="1"/>
</dbReference>
<keyword evidence="1" id="KW-1133">Transmembrane helix</keyword>
<organism evidence="3 4">
    <name type="scientific">Bacteroides nordii</name>
    <dbReference type="NCBI Taxonomy" id="291645"/>
    <lineage>
        <taxon>Bacteria</taxon>
        <taxon>Pseudomonadati</taxon>
        <taxon>Bacteroidota</taxon>
        <taxon>Bacteroidia</taxon>
        <taxon>Bacteroidales</taxon>
        <taxon>Bacteroidaceae</taxon>
        <taxon>Bacteroides</taxon>
    </lineage>
</organism>
<feature type="transmembrane region" description="Helical" evidence="1">
    <location>
        <begin position="54"/>
        <end position="72"/>
    </location>
</feature>
<proteinExistence type="predicted"/>
<name>A0A413VKY5_9BACE</name>
<evidence type="ECO:0000259" key="2">
    <source>
        <dbReference type="Pfam" id="PF22827"/>
    </source>
</evidence>
<dbReference type="EMBL" id="QSGO01000010">
    <property type="protein sequence ID" value="RHB34192.1"/>
    <property type="molecule type" value="Genomic_DNA"/>
</dbReference>
<gene>
    <name evidence="3" type="primary">gldL</name>
    <name evidence="3" type="ORF">DW888_13415</name>
</gene>
<accession>A0A413VKY5</accession>
<dbReference type="Pfam" id="PF22827">
    <property type="entry name" value="GldL_N"/>
    <property type="match status" value="1"/>
</dbReference>
<dbReference type="AlphaFoldDB" id="A0A413VKY5"/>
<reference evidence="3 4" key="1">
    <citation type="submission" date="2018-08" db="EMBL/GenBank/DDBJ databases">
        <title>A genome reference for cultivated species of the human gut microbiota.</title>
        <authorList>
            <person name="Zou Y."/>
            <person name="Xue W."/>
            <person name="Luo G."/>
        </authorList>
    </citation>
    <scope>NUCLEOTIDE SEQUENCE [LARGE SCALE GENOMIC DNA]</scope>
    <source>
        <strain evidence="3 4">AM40-30BH</strain>
    </source>
</reference>
<dbReference type="Proteomes" id="UP000284379">
    <property type="component" value="Unassembled WGS sequence"/>
</dbReference>
<evidence type="ECO:0000313" key="3">
    <source>
        <dbReference type="EMBL" id="RHB34192.1"/>
    </source>
</evidence>
<dbReference type="GeneID" id="69503902"/>
<sequence length="258" mass="27598">MANRDNKRSLRQKIQDFMSTPKGQTIMNYAYNWGASVVIMGTLFKLTHLPGANFMLFAGMGTEVLIFFLSAFDLSGVKRKEETGDSMVVGAIPAGTVVAGDAMSQQGATPVNTGAMLGGNVATAGGSPSIVVVQGGGPVQAGAPVPSVQSVADPVNNAPVTPEMEEATAAYLEQLKAMTEMLSRCTEQAQTISQDTEQMNLLSKNLAGINAIYEMQLRSVSTQIGTIDQVHEQTRRMARQIEELNEVYARMLQAMTSK</sequence>
<dbReference type="NCBIfam" id="TIGR03513">
    <property type="entry name" value="GldL_gliding"/>
    <property type="match status" value="1"/>
</dbReference>
<keyword evidence="1" id="KW-0812">Transmembrane</keyword>
<dbReference type="InterPro" id="IPR019852">
    <property type="entry name" value="Motility-assoc_prot_GldL"/>
</dbReference>
<feature type="domain" description="Gliding motility protein GldL-like N-terminal" evidence="2">
    <location>
        <begin position="30"/>
        <end position="73"/>
    </location>
</feature>
<protein>
    <submittedName>
        <fullName evidence="3">Gliding motility protein GldL</fullName>
    </submittedName>
</protein>
<evidence type="ECO:0000313" key="4">
    <source>
        <dbReference type="Proteomes" id="UP000284379"/>
    </source>
</evidence>
<evidence type="ECO:0000256" key="1">
    <source>
        <dbReference type="SAM" id="Phobius"/>
    </source>
</evidence>
<dbReference type="InterPro" id="IPR055087">
    <property type="entry name" value="GldL-like_N"/>
</dbReference>
<feature type="transmembrane region" description="Helical" evidence="1">
    <location>
        <begin position="29"/>
        <end position="48"/>
    </location>
</feature>
<comment type="caution">
    <text evidence="3">The sequence shown here is derived from an EMBL/GenBank/DDBJ whole genome shotgun (WGS) entry which is preliminary data.</text>
</comment>